<proteinExistence type="predicted"/>
<dbReference type="PROSITE" id="PS50835">
    <property type="entry name" value="IG_LIKE"/>
    <property type="match status" value="1"/>
</dbReference>
<accession>A0A3B3SL55</accession>
<dbReference type="Gene3D" id="2.60.40.10">
    <property type="entry name" value="Immunoglobulins"/>
    <property type="match status" value="1"/>
</dbReference>
<dbReference type="SUPFAM" id="SSF48726">
    <property type="entry name" value="Immunoglobulin"/>
    <property type="match status" value="1"/>
</dbReference>
<dbReference type="InterPro" id="IPR003599">
    <property type="entry name" value="Ig_sub"/>
</dbReference>
<reference evidence="3" key="1">
    <citation type="submission" date="2025-08" db="UniProtKB">
        <authorList>
            <consortium name="Ensembl"/>
        </authorList>
    </citation>
    <scope>IDENTIFICATION</scope>
</reference>
<dbReference type="Ensembl" id="ENSPKIT00000011904.1">
    <property type="protein sequence ID" value="ENSPKIP00000031065.1"/>
    <property type="gene ID" value="ENSPKIG00000011712.1"/>
</dbReference>
<dbReference type="InterPro" id="IPR013783">
    <property type="entry name" value="Ig-like_fold"/>
</dbReference>
<feature type="signal peptide" evidence="1">
    <location>
        <begin position="1"/>
        <end position="17"/>
    </location>
</feature>
<sequence>MPEYLLSYLSFLPLCSSLQLPLVCSLVSSLSIFYQRTTLNKTVGEKLYLTCNLRYNTGDCGEITAFWCKHHGNCQELKDEQRYITMVSENNVQDTNFTQRQIELEIESLVLNDTGSYQCIASCRRETATGHIITLFLKGKRLSSVRPPFIAAS</sequence>
<feature type="domain" description="Ig-like" evidence="2">
    <location>
        <begin position="21"/>
        <end position="129"/>
    </location>
</feature>
<dbReference type="SMART" id="SM00409">
    <property type="entry name" value="IG"/>
    <property type="match status" value="1"/>
</dbReference>
<keyword evidence="1" id="KW-0732">Signal</keyword>
<evidence type="ECO:0000256" key="1">
    <source>
        <dbReference type="SAM" id="SignalP"/>
    </source>
</evidence>
<reference evidence="3" key="2">
    <citation type="submission" date="2025-09" db="UniProtKB">
        <authorList>
            <consortium name="Ensembl"/>
        </authorList>
    </citation>
    <scope>IDENTIFICATION</scope>
</reference>
<keyword evidence="4" id="KW-1185">Reference proteome</keyword>
<feature type="chain" id="PRO_5017326593" description="Ig-like domain-containing protein" evidence="1">
    <location>
        <begin position="18"/>
        <end position="153"/>
    </location>
</feature>
<dbReference type="InterPro" id="IPR007110">
    <property type="entry name" value="Ig-like_dom"/>
</dbReference>
<evidence type="ECO:0000313" key="4">
    <source>
        <dbReference type="Proteomes" id="UP000261540"/>
    </source>
</evidence>
<evidence type="ECO:0000259" key="2">
    <source>
        <dbReference type="PROSITE" id="PS50835"/>
    </source>
</evidence>
<name>A0A3B3SL55_9TELE</name>
<organism evidence="3 4">
    <name type="scientific">Paramormyrops kingsleyae</name>
    <dbReference type="NCBI Taxonomy" id="1676925"/>
    <lineage>
        <taxon>Eukaryota</taxon>
        <taxon>Metazoa</taxon>
        <taxon>Chordata</taxon>
        <taxon>Craniata</taxon>
        <taxon>Vertebrata</taxon>
        <taxon>Euteleostomi</taxon>
        <taxon>Actinopterygii</taxon>
        <taxon>Neopterygii</taxon>
        <taxon>Teleostei</taxon>
        <taxon>Osteoglossocephala</taxon>
        <taxon>Osteoglossomorpha</taxon>
        <taxon>Osteoglossiformes</taxon>
        <taxon>Mormyridae</taxon>
        <taxon>Paramormyrops</taxon>
    </lineage>
</organism>
<evidence type="ECO:0000313" key="3">
    <source>
        <dbReference type="Ensembl" id="ENSPKIP00000031065.1"/>
    </source>
</evidence>
<dbReference type="Proteomes" id="UP000261540">
    <property type="component" value="Unplaced"/>
</dbReference>
<dbReference type="InterPro" id="IPR036179">
    <property type="entry name" value="Ig-like_dom_sf"/>
</dbReference>
<protein>
    <recommendedName>
        <fullName evidence="2">Ig-like domain-containing protein</fullName>
    </recommendedName>
</protein>
<dbReference type="GeneTree" id="ENSGT00940000174429"/>
<dbReference type="AlphaFoldDB" id="A0A3B3SL55"/>